<dbReference type="EMBL" id="BLYJ01000012">
    <property type="protein sequence ID" value="GFO88013.1"/>
    <property type="molecule type" value="Genomic_DNA"/>
</dbReference>
<evidence type="ECO:0000313" key="1">
    <source>
        <dbReference type="EMBL" id="GFO88013.1"/>
    </source>
</evidence>
<dbReference type="Proteomes" id="UP000620147">
    <property type="component" value="Unassembled WGS sequence"/>
</dbReference>
<accession>A0ABQ1DZ65</accession>
<keyword evidence="2" id="KW-1185">Reference proteome</keyword>
<proteinExistence type="predicted"/>
<reference evidence="1 2" key="1">
    <citation type="submission" date="2020-06" db="EMBL/GenBank/DDBJ databases">
        <title>Characterization of fructooligosaccharide metabolism and fructooligosaccharide-degrading enzymes in human commensal butyrate producers.</title>
        <authorList>
            <person name="Tanno H."/>
            <person name="Fujii T."/>
            <person name="Hirano K."/>
            <person name="Maeno S."/>
            <person name="Tonozuka T."/>
            <person name="Sakamoto M."/>
            <person name="Ohkuma M."/>
            <person name="Tochio T."/>
            <person name="Endo A."/>
        </authorList>
    </citation>
    <scope>NUCLEOTIDE SEQUENCE [LARGE SCALE GENOMIC DNA]</scope>
    <source>
        <strain evidence="1 2">JCM 31056</strain>
    </source>
</reference>
<sequence length="58" mass="6809">MYFETEMYHAAAKSFVRVWLSVMRERTVLPYDCACADEFTGAVRYHQTKELCDTVIPQ</sequence>
<protein>
    <submittedName>
        <fullName evidence="1">Uncharacterized protein</fullName>
    </submittedName>
</protein>
<comment type="caution">
    <text evidence="1">The sequence shown here is derived from an EMBL/GenBank/DDBJ whole genome shotgun (WGS) entry which is preliminary data.</text>
</comment>
<gene>
    <name evidence="1" type="ORF">BUFA31_11770</name>
</gene>
<organism evidence="1 2">
    <name type="scientific">Butyricicoccus faecihominis</name>
    <dbReference type="NCBI Taxonomy" id="1712515"/>
    <lineage>
        <taxon>Bacteria</taxon>
        <taxon>Bacillati</taxon>
        <taxon>Bacillota</taxon>
        <taxon>Clostridia</taxon>
        <taxon>Eubacteriales</taxon>
        <taxon>Butyricicoccaceae</taxon>
        <taxon>Butyricicoccus</taxon>
    </lineage>
</organism>
<name>A0ABQ1DZ65_9FIRM</name>
<evidence type="ECO:0000313" key="2">
    <source>
        <dbReference type="Proteomes" id="UP000620147"/>
    </source>
</evidence>